<proteinExistence type="predicted"/>
<feature type="transmembrane region" description="Helical" evidence="1">
    <location>
        <begin position="108"/>
        <end position="130"/>
    </location>
</feature>
<dbReference type="RefSeq" id="WP_003097143.1">
    <property type="nucleotide sequence ID" value="NZ_GL831112.1"/>
</dbReference>
<keyword evidence="1" id="KW-1133">Transmembrane helix</keyword>
<reference evidence="2 3" key="1">
    <citation type="submission" date="2011-01" db="EMBL/GenBank/DDBJ databases">
        <authorList>
            <person name="Muzny D."/>
            <person name="Qin X."/>
            <person name="Buhay C."/>
            <person name="Dugan-Rocha S."/>
            <person name="Ding Y."/>
            <person name="Chen G."/>
            <person name="Hawes A."/>
            <person name="Holder M."/>
            <person name="Jhangiani S."/>
            <person name="Johnson A."/>
            <person name="Khan Z."/>
            <person name="Li Z."/>
            <person name="Liu W."/>
            <person name="Liu X."/>
            <person name="Perez L."/>
            <person name="Shen H."/>
            <person name="Wang Q."/>
            <person name="Watt J."/>
            <person name="Xi L."/>
            <person name="Xin Y."/>
            <person name="Zhou J."/>
            <person name="Deng J."/>
            <person name="Jiang H."/>
            <person name="Liu Y."/>
            <person name="Qu J."/>
            <person name="Song X.-Z."/>
            <person name="Zhang L."/>
            <person name="Villasana D."/>
            <person name="Johnson A."/>
            <person name="Liu J."/>
            <person name="Liyanage D."/>
            <person name="Lorensuhewa L."/>
            <person name="Robinson T."/>
            <person name="Song A."/>
            <person name="Song B.-B."/>
            <person name="Dinh H."/>
            <person name="Thornton R."/>
            <person name="Coyle M."/>
            <person name="Francisco L."/>
            <person name="Jackson L."/>
            <person name="Javaid M."/>
            <person name="Korchina V."/>
            <person name="Kovar C."/>
            <person name="Mata R."/>
            <person name="Mathew T."/>
            <person name="Ngo R."/>
            <person name="Nguyen L."/>
            <person name="Nguyen N."/>
            <person name="Okwuonu G."/>
            <person name="Ongeri F."/>
            <person name="Pham C."/>
            <person name="Simmons D."/>
            <person name="Wilczek-Boney K."/>
            <person name="Hale W."/>
            <person name="Jakkamsetti A."/>
            <person name="Pham P."/>
            <person name="Ruth R."/>
            <person name="San Lucas F."/>
            <person name="Warren J."/>
            <person name="Zhang J."/>
            <person name="Zhao Z."/>
            <person name="Zhou C."/>
            <person name="Zhu D."/>
            <person name="Lee S."/>
            <person name="Bess C."/>
            <person name="Blankenburg K."/>
            <person name="Forbes L."/>
            <person name="Fu Q."/>
            <person name="Gubbala S."/>
            <person name="Hirani K."/>
            <person name="Jayaseelan J.C."/>
            <person name="Lara F."/>
            <person name="Munidasa M."/>
            <person name="Palculict T."/>
            <person name="Patil S."/>
            <person name="Pu L.-L."/>
            <person name="Saada N."/>
            <person name="Tang L."/>
            <person name="Weissenberger G."/>
            <person name="Zhu Y."/>
            <person name="Hemphill L."/>
            <person name="Shang Y."/>
            <person name="Youmans B."/>
            <person name="Ayvaz T."/>
            <person name="Ross M."/>
            <person name="Santibanez J."/>
            <person name="Aqrawi P."/>
            <person name="Gross S."/>
            <person name="Joshi V."/>
            <person name="Fowler G."/>
            <person name="Nazareth L."/>
            <person name="Reid J."/>
            <person name="Worley K."/>
            <person name="Petrosino J."/>
            <person name="Highlander S."/>
            <person name="Gibbs R."/>
        </authorList>
    </citation>
    <scope>NUCLEOTIDE SEQUENCE [LARGE SCALE GENOMIC DNA]</scope>
    <source>
        <strain evidence="2 3">ATCC 49124</strain>
    </source>
</reference>
<sequence>MGDAIINGLTACIAFILQIIIFKVTTQRPLRYWIIILAGIAIFASSYLGILYPKSGFIAFVLFLAAKSYKNLRHTILETFFIPFTFALMVRLVIFLIIPIFFPAFLDYYFAGPFILFLAFLLWFAQNVLLQVVYSRMKLEELNQIILKLNKDTQVGKLDVLLC</sequence>
<comment type="caution">
    <text evidence="2">The sequence shown here is derived from an EMBL/GenBank/DDBJ whole genome shotgun (WGS) entry which is preliminary data.</text>
</comment>
<keyword evidence="1" id="KW-0472">Membrane</keyword>
<feature type="transmembrane region" description="Helical" evidence="1">
    <location>
        <begin position="6"/>
        <end position="25"/>
    </location>
</feature>
<keyword evidence="1" id="KW-0812">Transmembrane</keyword>
<dbReference type="EMBL" id="AEVI01000040">
    <property type="protein sequence ID" value="EFX96143.1"/>
    <property type="molecule type" value="Genomic_DNA"/>
</dbReference>
<evidence type="ECO:0000313" key="2">
    <source>
        <dbReference type="EMBL" id="EFX96143.1"/>
    </source>
</evidence>
<accession>A0ABP2KK36</accession>
<dbReference type="Proteomes" id="UP000003697">
    <property type="component" value="Unassembled WGS sequence"/>
</dbReference>
<evidence type="ECO:0000256" key="1">
    <source>
        <dbReference type="SAM" id="Phobius"/>
    </source>
</evidence>
<protein>
    <submittedName>
        <fullName evidence="2">Uncharacterized protein</fullName>
    </submittedName>
</protein>
<name>A0ABP2KK36_STRVE</name>
<keyword evidence="3" id="KW-1185">Reference proteome</keyword>
<evidence type="ECO:0000313" key="3">
    <source>
        <dbReference type="Proteomes" id="UP000003697"/>
    </source>
</evidence>
<feature type="transmembrane region" description="Helical" evidence="1">
    <location>
        <begin position="79"/>
        <end position="102"/>
    </location>
</feature>
<gene>
    <name evidence="2" type="ORF">HMPREF9425_0952</name>
</gene>
<feature type="transmembrane region" description="Helical" evidence="1">
    <location>
        <begin position="32"/>
        <end position="50"/>
    </location>
</feature>
<organism evidence="2 3">
    <name type="scientific">Streptococcus vestibularis ATCC 49124</name>
    <dbReference type="NCBI Taxonomy" id="889206"/>
    <lineage>
        <taxon>Bacteria</taxon>
        <taxon>Bacillati</taxon>
        <taxon>Bacillota</taxon>
        <taxon>Bacilli</taxon>
        <taxon>Lactobacillales</taxon>
        <taxon>Streptococcaceae</taxon>
        <taxon>Streptococcus</taxon>
    </lineage>
</organism>